<organism evidence="2 3">
    <name type="scientific">Siminovitchia thermophila</name>
    <dbReference type="NCBI Taxonomy" id="1245522"/>
    <lineage>
        <taxon>Bacteria</taxon>
        <taxon>Bacillati</taxon>
        <taxon>Bacillota</taxon>
        <taxon>Bacilli</taxon>
        <taxon>Bacillales</taxon>
        <taxon>Bacillaceae</taxon>
        <taxon>Siminovitchia</taxon>
    </lineage>
</organism>
<comment type="caution">
    <text evidence="2">The sequence shown here is derived from an EMBL/GenBank/DDBJ whole genome shotgun (WGS) entry which is preliminary data.</text>
</comment>
<feature type="transmembrane region" description="Helical" evidence="1">
    <location>
        <begin position="6"/>
        <end position="25"/>
    </location>
</feature>
<evidence type="ECO:0000313" key="2">
    <source>
        <dbReference type="EMBL" id="MBM7717094.1"/>
    </source>
</evidence>
<keyword evidence="3" id="KW-1185">Reference proteome</keyword>
<keyword evidence="1" id="KW-0812">Transmembrane</keyword>
<gene>
    <name evidence="2" type="ORF">JOC94_004118</name>
</gene>
<name>A0ABS2RD23_9BACI</name>
<dbReference type="Proteomes" id="UP000823485">
    <property type="component" value="Unassembled WGS sequence"/>
</dbReference>
<reference evidence="2 3" key="1">
    <citation type="submission" date="2021-01" db="EMBL/GenBank/DDBJ databases">
        <title>Genomic Encyclopedia of Type Strains, Phase IV (KMG-IV): sequencing the most valuable type-strain genomes for metagenomic binning, comparative biology and taxonomic classification.</title>
        <authorList>
            <person name="Goeker M."/>
        </authorList>
    </citation>
    <scope>NUCLEOTIDE SEQUENCE [LARGE SCALE GENOMIC DNA]</scope>
    <source>
        <strain evidence="2 3">DSM 105453</strain>
    </source>
</reference>
<evidence type="ECO:0000313" key="3">
    <source>
        <dbReference type="Proteomes" id="UP000823485"/>
    </source>
</evidence>
<keyword evidence="1" id="KW-1133">Transmembrane helix</keyword>
<proteinExistence type="predicted"/>
<dbReference type="EMBL" id="JAFBFH010000038">
    <property type="protein sequence ID" value="MBM7717094.1"/>
    <property type="molecule type" value="Genomic_DNA"/>
</dbReference>
<dbReference type="RefSeq" id="WP_171973774.1">
    <property type="nucleotide sequence ID" value="NZ_JAFBFH010000038.1"/>
</dbReference>
<accession>A0ABS2RD23</accession>
<evidence type="ECO:0000256" key="1">
    <source>
        <dbReference type="SAM" id="Phobius"/>
    </source>
</evidence>
<keyword evidence="1" id="KW-0472">Membrane</keyword>
<sequence length="47" mass="4993">MQLGVLIGLSILLGVIAVFLIYFLGGALDSEDSKKIDELPSDQQKSG</sequence>
<protein>
    <submittedName>
        <fullName evidence="2">Uncharacterized protein</fullName>
    </submittedName>
</protein>